<protein>
    <submittedName>
        <fullName evidence="2">Fam-m protein</fullName>
    </submittedName>
</protein>
<dbReference type="EMBL" id="LT594631">
    <property type="protein sequence ID" value="SCN45354.1"/>
    <property type="molecule type" value="Genomic_DNA"/>
</dbReference>
<name>A0A1D3RJJ1_PLAMA</name>
<dbReference type="InterPro" id="IPR022139">
    <property type="entry name" value="Fam-L/Fam-M-like_plasmodium"/>
</dbReference>
<dbReference type="Pfam" id="PF12420">
    <property type="entry name" value="DUF3671"/>
    <property type="match status" value="1"/>
</dbReference>
<keyword evidence="1" id="KW-1133">Transmembrane helix</keyword>
<dbReference type="KEGG" id="pmal:PMUG01_10053100"/>
<organism evidence="2 3">
    <name type="scientific">Plasmodium malariae</name>
    <dbReference type="NCBI Taxonomy" id="5858"/>
    <lineage>
        <taxon>Eukaryota</taxon>
        <taxon>Sar</taxon>
        <taxon>Alveolata</taxon>
        <taxon>Apicomplexa</taxon>
        <taxon>Aconoidasida</taxon>
        <taxon>Haemosporida</taxon>
        <taxon>Plasmodiidae</taxon>
        <taxon>Plasmodium</taxon>
        <taxon>Plasmodium (Plasmodium)</taxon>
    </lineage>
</organism>
<dbReference type="GeneID" id="39869534"/>
<sequence length="242" mass="28914">MYIFYYLYFSHFIFVNINMLIKSTERKYKYGIILDKRNYRIIAKTKQDIYPNVLCLKEKFPNNENIKYKNISNNAKGVNRRNKQSNRSLLNEAQYYTEVIDYNNGMFDGKHFHFEKKWIKKKDYIDFLEKKRRICNIALKKIKFKNYGYIVAMFVIFFFFGIGLPVLSNLESLDTAWNGLDKKNVLKILYEAVKGWDQTAKSTIYLTIFSVLMLTLIIVLVKGICKILRNNEKYNKIKLITE</sequence>
<accession>A0A1D3RJJ1</accession>
<feature type="transmembrane region" description="Helical" evidence="1">
    <location>
        <begin position="147"/>
        <end position="167"/>
    </location>
</feature>
<dbReference type="RefSeq" id="XP_028862290.1">
    <property type="nucleotide sequence ID" value="XM_029005730.1"/>
</dbReference>
<feature type="transmembrane region" description="Helical" evidence="1">
    <location>
        <begin position="204"/>
        <end position="225"/>
    </location>
</feature>
<evidence type="ECO:0000256" key="1">
    <source>
        <dbReference type="SAM" id="Phobius"/>
    </source>
</evidence>
<feature type="transmembrane region" description="Helical" evidence="1">
    <location>
        <begin position="6"/>
        <end position="21"/>
    </location>
</feature>
<dbReference type="Proteomes" id="UP000219813">
    <property type="component" value="Chromosome 10"/>
</dbReference>
<keyword evidence="1" id="KW-0812">Transmembrane</keyword>
<dbReference type="AlphaFoldDB" id="A0A1D3RJJ1"/>
<gene>
    <name evidence="2" type="primary">PmUG01_10053100</name>
    <name evidence="2" type="ORF">PMUG01_10053100</name>
</gene>
<proteinExistence type="predicted"/>
<keyword evidence="3" id="KW-1185">Reference proteome</keyword>
<reference evidence="2 3" key="1">
    <citation type="submission" date="2016-06" db="EMBL/GenBank/DDBJ databases">
        <authorList>
            <consortium name="Pathogen Informatics"/>
        </authorList>
    </citation>
    <scope>NUCLEOTIDE SEQUENCE [LARGE SCALE GENOMIC DNA]</scope>
</reference>
<evidence type="ECO:0000313" key="3">
    <source>
        <dbReference type="Proteomes" id="UP000219813"/>
    </source>
</evidence>
<evidence type="ECO:0000313" key="2">
    <source>
        <dbReference type="EMBL" id="SCN45354.1"/>
    </source>
</evidence>
<keyword evidence="1" id="KW-0472">Membrane</keyword>
<dbReference type="VEuPathDB" id="PlasmoDB:PmUG01_10053100"/>